<evidence type="ECO:0000313" key="3">
    <source>
        <dbReference type="Proteomes" id="UP001162834"/>
    </source>
</evidence>
<sequence>MDIRTPPGDALSQPTRARLFALLGELRRPAGTDELARALGLHPNGVRLHLEALHAAGLLDRERERRPRGRPRDRWAISPDALPGGDPPTGYADIGRFLLHVIAAGGLKVRDVEAAGRTIGRSLPPPDPGSTPDQRMYAALTAMGFAPQRETDPDHPAELTYCLRNCPYRDLVHERQPVVCGLHRGITRGMLDTIDPKTRLTGFVPKDPDEAGCLIEVRGPLADDVAA</sequence>
<feature type="compositionally biased region" description="Basic and acidic residues" evidence="1">
    <location>
        <begin position="62"/>
        <end position="75"/>
    </location>
</feature>
<dbReference type="InterPro" id="IPR011991">
    <property type="entry name" value="ArsR-like_HTH"/>
</dbReference>
<evidence type="ECO:0008006" key="4">
    <source>
        <dbReference type="Google" id="ProtNLM"/>
    </source>
</evidence>
<dbReference type="AlphaFoldDB" id="A0A9E6XUM6"/>
<evidence type="ECO:0000313" key="2">
    <source>
        <dbReference type="EMBL" id="UGS34495.1"/>
    </source>
</evidence>
<dbReference type="InterPro" id="IPR036390">
    <property type="entry name" value="WH_DNA-bd_sf"/>
</dbReference>
<organism evidence="2 3">
    <name type="scientific">Capillimicrobium parvum</name>
    <dbReference type="NCBI Taxonomy" id="2884022"/>
    <lineage>
        <taxon>Bacteria</taxon>
        <taxon>Bacillati</taxon>
        <taxon>Actinomycetota</taxon>
        <taxon>Thermoleophilia</taxon>
        <taxon>Solirubrobacterales</taxon>
        <taxon>Capillimicrobiaceae</taxon>
        <taxon>Capillimicrobium</taxon>
    </lineage>
</organism>
<dbReference type="Pfam" id="PF12840">
    <property type="entry name" value="HTH_20"/>
    <property type="match status" value="1"/>
</dbReference>
<dbReference type="InterPro" id="IPR036388">
    <property type="entry name" value="WH-like_DNA-bd_sf"/>
</dbReference>
<gene>
    <name evidence="2" type="ORF">DSM104329_00873</name>
</gene>
<dbReference type="Gene3D" id="1.10.10.10">
    <property type="entry name" value="Winged helix-like DNA-binding domain superfamily/Winged helix DNA-binding domain"/>
    <property type="match status" value="1"/>
</dbReference>
<keyword evidence="3" id="KW-1185">Reference proteome</keyword>
<feature type="region of interest" description="Disordered" evidence="1">
    <location>
        <begin position="62"/>
        <end position="86"/>
    </location>
</feature>
<protein>
    <recommendedName>
        <fullName evidence="4">Transcriptional regulator</fullName>
    </recommendedName>
</protein>
<reference evidence="2" key="1">
    <citation type="journal article" date="2022" name="Int. J. Syst. Evol. Microbiol.">
        <title>Pseudomonas aegrilactucae sp. nov. and Pseudomonas morbosilactucae sp. nov., pathogens causing bacterial rot of lettuce in Japan.</title>
        <authorList>
            <person name="Sawada H."/>
            <person name="Fujikawa T."/>
            <person name="Satou M."/>
        </authorList>
    </citation>
    <scope>NUCLEOTIDE SEQUENCE</scope>
    <source>
        <strain evidence="2">0166_1</strain>
    </source>
</reference>
<dbReference type="CDD" id="cd00090">
    <property type="entry name" value="HTH_ARSR"/>
    <property type="match status" value="1"/>
</dbReference>
<dbReference type="SUPFAM" id="SSF46785">
    <property type="entry name" value="Winged helix' DNA-binding domain"/>
    <property type="match status" value="1"/>
</dbReference>
<dbReference type="KEGG" id="sbae:DSM104329_00873"/>
<proteinExistence type="predicted"/>
<evidence type="ECO:0000256" key="1">
    <source>
        <dbReference type="SAM" id="MobiDB-lite"/>
    </source>
</evidence>
<accession>A0A9E6XUM6</accession>
<dbReference type="Proteomes" id="UP001162834">
    <property type="component" value="Chromosome"/>
</dbReference>
<name>A0A9E6XUM6_9ACTN</name>
<dbReference type="EMBL" id="CP087164">
    <property type="protein sequence ID" value="UGS34495.1"/>
    <property type="molecule type" value="Genomic_DNA"/>
</dbReference>
<dbReference type="RefSeq" id="WP_259314168.1">
    <property type="nucleotide sequence ID" value="NZ_CP087164.1"/>
</dbReference>